<keyword evidence="2" id="KW-1185">Reference proteome</keyword>
<protein>
    <submittedName>
        <fullName evidence="1">Uncharacterized protein</fullName>
    </submittedName>
</protein>
<dbReference type="AlphaFoldDB" id="A0A0C2WHC4"/>
<organism evidence="1 2">
    <name type="scientific">Amanita muscaria (strain Koide BX008)</name>
    <dbReference type="NCBI Taxonomy" id="946122"/>
    <lineage>
        <taxon>Eukaryota</taxon>
        <taxon>Fungi</taxon>
        <taxon>Dikarya</taxon>
        <taxon>Basidiomycota</taxon>
        <taxon>Agaricomycotina</taxon>
        <taxon>Agaricomycetes</taxon>
        <taxon>Agaricomycetidae</taxon>
        <taxon>Agaricales</taxon>
        <taxon>Pluteineae</taxon>
        <taxon>Amanitaceae</taxon>
        <taxon>Amanita</taxon>
    </lineage>
</organism>
<dbReference type="Proteomes" id="UP000054549">
    <property type="component" value="Unassembled WGS sequence"/>
</dbReference>
<name>A0A0C2WHC4_AMAMK</name>
<evidence type="ECO:0000313" key="2">
    <source>
        <dbReference type="Proteomes" id="UP000054549"/>
    </source>
</evidence>
<reference evidence="1 2" key="1">
    <citation type="submission" date="2014-04" db="EMBL/GenBank/DDBJ databases">
        <title>Evolutionary Origins and Diversification of the Mycorrhizal Mutualists.</title>
        <authorList>
            <consortium name="DOE Joint Genome Institute"/>
            <consortium name="Mycorrhizal Genomics Consortium"/>
            <person name="Kohler A."/>
            <person name="Kuo A."/>
            <person name="Nagy L.G."/>
            <person name="Floudas D."/>
            <person name="Copeland A."/>
            <person name="Barry K.W."/>
            <person name="Cichocki N."/>
            <person name="Veneault-Fourrey C."/>
            <person name="LaButti K."/>
            <person name="Lindquist E.A."/>
            <person name="Lipzen A."/>
            <person name="Lundell T."/>
            <person name="Morin E."/>
            <person name="Murat C."/>
            <person name="Riley R."/>
            <person name="Ohm R."/>
            <person name="Sun H."/>
            <person name="Tunlid A."/>
            <person name="Henrissat B."/>
            <person name="Grigoriev I.V."/>
            <person name="Hibbett D.S."/>
            <person name="Martin F."/>
        </authorList>
    </citation>
    <scope>NUCLEOTIDE SEQUENCE [LARGE SCALE GENOMIC DNA]</scope>
    <source>
        <strain evidence="1 2">Koide BX008</strain>
    </source>
</reference>
<gene>
    <name evidence="1" type="ORF">M378DRAFT_167564</name>
</gene>
<dbReference type="InParanoid" id="A0A0C2WHC4"/>
<evidence type="ECO:0000313" key="1">
    <source>
        <dbReference type="EMBL" id="KIL60892.1"/>
    </source>
</evidence>
<dbReference type="EMBL" id="KN818291">
    <property type="protein sequence ID" value="KIL60892.1"/>
    <property type="molecule type" value="Genomic_DNA"/>
</dbReference>
<sequence length="72" mass="8044">MLQRRGSPPLEHQDKDTTDVARLSRTFKFGTFPDETRNGIDCQIKHEIMLLLSACHHNGTVIKPPSGSITAQ</sequence>
<proteinExistence type="predicted"/>
<accession>A0A0C2WHC4</accession>
<dbReference type="HOGENOM" id="CLU_2721712_0_0_1"/>